<proteinExistence type="predicted"/>
<gene>
    <name evidence="4" type="ORF">ESB13_22260</name>
</gene>
<evidence type="ECO:0000313" key="5">
    <source>
        <dbReference type="Proteomes" id="UP000290545"/>
    </source>
</evidence>
<accession>A0A4Q1D1B6</accession>
<dbReference type="InterPro" id="IPR028098">
    <property type="entry name" value="Glyco_trans_4-like_N"/>
</dbReference>
<dbReference type="Gene3D" id="3.40.50.2000">
    <property type="entry name" value="Glycogen Phosphorylase B"/>
    <property type="match status" value="2"/>
</dbReference>
<dbReference type="GO" id="GO:0016757">
    <property type="term" value="F:glycosyltransferase activity"/>
    <property type="evidence" value="ECO:0007669"/>
    <property type="project" value="InterPro"/>
</dbReference>
<keyword evidence="5" id="KW-1185">Reference proteome</keyword>
<evidence type="ECO:0000259" key="3">
    <source>
        <dbReference type="Pfam" id="PF13439"/>
    </source>
</evidence>
<feature type="domain" description="Glycosyltransferase subfamily 4-like N-terminal" evidence="3">
    <location>
        <begin position="50"/>
        <end position="163"/>
    </location>
</feature>
<comment type="caution">
    <text evidence="4">The sequence shown here is derived from an EMBL/GenBank/DDBJ whole genome shotgun (WGS) entry which is preliminary data.</text>
</comment>
<dbReference type="RefSeq" id="WP_129006014.1">
    <property type="nucleotide sequence ID" value="NZ_SDHZ01000005.1"/>
</dbReference>
<dbReference type="CDD" id="cd03809">
    <property type="entry name" value="GT4_MtfB-like"/>
    <property type="match status" value="1"/>
</dbReference>
<evidence type="ECO:0000259" key="2">
    <source>
        <dbReference type="Pfam" id="PF00534"/>
    </source>
</evidence>
<name>A0A4Q1D1B6_9BACT</name>
<dbReference type="EMBL" id="SDHZ01000005">
    <property type="protein sequence ID" value="RXK80881.1"/>
    <property type="molecule type" value="Genomic_DNA"/>
</dbReference>
<feature type="domain" description="Glycosyl transferase family 1" evidence="2">
    <location>
        <begin position="182"/>
        <end position="326"/>
    </location>
</feature>
<sequence>MPKILFTADQMATPSTGLYHFSLELIKEIQKAVQEDYSLHYLVPRQLRNSNLFGPGTYRTKSGYNRIKWKVKKEFDIIHFLHQTPAILKPHKVIGKKILTVHDLNYLYEYPSFSGHYRHFDNWVKNTIKHCDQIVAISNFTAMDIARHIDYPASKIKVIYNGVSFPDFPENILQVHRPAYQPTRPFLFTVGTVYFKKNFYVLPAMLKYLDIDLIIAGRIDDHSINYYSLIGKEMERFNISKDRVKLLGEISELDKHWYYRNCEGFVFPSFAEGFGLPVLEAMNHNKPLFLSKDTALPEIGGDIAYYFPSMDPEEMAKTVSEGLSNYPGSGKDKQIPAWLELFSWKKAAREYIDVYKKILSE</sequence>
<evidence type="ECO:0000256" key="1">
    <source>
        <dbReference type="ARBA" id="ARBA00022679"/>
    </source>
</evidence>
<dbReference type="OrthoDB" id="9801609at2"/>
<dbReference type="GO" id="GO:0009103">
    <property type="term" value="P:lipopolysaccharide biosynthetic process"/>
    <property type="evidence" value="ECO:0007669"/>
    <property type="project" value="TreeGrafter"/>
</dbReference>
<dbReference type="PANTHER" id="PTHR46401">
    <property type="entry name" value="GLYCOSYLTRANSFERASE WBBK-RELATED"/>
    <property type="match status" value="1"/>
</dbReference>
<dbReference type="SUPFAM" id="SSF53756">
    <property type="entry name" value="UDP-Glycosyltransferase/glycogen phosphorylase"/>
    <property type="match status" value="1"/>
</dbReference>
<dbReference type="Pfam" id="PF00534">
    <property type="entry name" value="Glycos_transf_1"/>
    <property type="match status" value="1"/>
</dbReference>
<dbReference type="Proteomes" id="UP000290545">
    <property type="component" value="Unassembled WGS sequence"/>
</dbReference>
<organism evidence="4 5">
    <name type="scientific">Filimonas effusa</name>
    <dbReference type="NCBI Taxonomy" id="2508721"/>
    <lineage>
        <taxon>Bacteria</taxon>
        <taxon>Pseudomonadati</taxon>
        <taxon>Bacteroidota</taxon>
        <taxon>Chitinophagia</taxon>
        <taxon>Chitinophagales</taxon>
        <taxon>Chitinophagaceae</taxon>
        <taxon>Filimonas</taxon>
    </lineage>
</organism>
<dbReference type="InterPro" id="IPR001296">
    <property type="entry name" value="Glyco_trans_1"/>
</dbReference>
<keyword evidence="1 4" id="KW-0808">Transferase</keyword>
<dbReference type="PANTHER" id="PTHR46401:SF2">
    <property type="entry name" value="GLYCOSYLTRANSFERASE WBBK-RELATED"/>
    <property type="match status" value="1"/>
</dbReference>
<reference evidence="4 5" key="1">
    <citation type="submission" date="2019-01" db="EMBL/GenBank/DDBJ databases">
        <title>Filimonas sp. strain TTM-71.</title>
        <authorList>
            <person name="Chen W.-M."/>
        </authorList>
    </citation>
    <scope>NUCLEOTIDE SEQUENCE [LARGE SCALE GENOMIC DNA]</scope>
    <source>
        <strain evidence="4 5">TTM-71</strain>
    </source>
</reference>
<dbReference type="Pfam" id="PF13439">
    <property type="entry name" value="Glyco_transf_4"/>
    <property type="match status" value="1"/>
</dbReference>
<dbReference type="AlphaFoldDB" id="A0A4Q1D1B6"/>
<protein>
    <submittedName>
        <fullName evidence="4">Glycosyltransferase family 1 protein</fullName>
    </submittedName>
</protein>
<evidence type="ECO:0000313" key="4">
    <source>
        <dbReference type="EMBL" id="RXK80881.1"/>
    </source>
</evidence>